<name>A0A8S5NZ68_9CAUD</name>
<sequence>MNKRVLLTAIVGVIMAVFVGYVITDYHQNTSNRAEYSASEDARKAQEAKDKEAELTKKANAEKEIYTILNNTNFEYDQVDREYKFYSSNQRSIQPSNSVSWVAFVDSSGHLVGPFIKFVTFAPLDMSTNWIFWDKLTFSSSAGKFDYTMRGVIAGQSGGGKNIRLDDSGTYEYALLTIPEIDEGLRILTQGSNPIIRYRGSQYYKDYTLSAEEVEQLKTALTLYELGDIVDDNLDVNKLSK</sequence>
<proteinExistence type="predicted"/>
<keyword evidence="1" id="KW-0472">Membrane</keyword>
<accession>A0A8S5NZ68</accession>
<protein>
    <submittedName>
        <fullName evidence="2">Uncharacterized protein</fullName>
    </submittedName>
</protein>
<keyword evidence="1" id="KW-1133">Transmembrane helix</keyword>
<feature type="transmembrane region" description="Helical" evidence="1">
    <location>
        <begin position="5"/>
        <end position="23"/>
    </location>
</feature>
<evidence type="ECO:0000256" key="1">
    <source>
        <dbReference type="SAM" id="Phobius"/>
    </source>
</evidence>
<organism evidence="2">
    <name type="scientific">Myoviridae sp. ctj994</name>
    <dbReference type="NCBI Taxonomy" id="2825160"/>
    <lineage>
        <taxon>Viruses</taxon>
        <taxon>Duplodnaviria</taxon>
        <taxon>Heunggongvirae</taxon>
        <taxon>Uroviricota</taxon>
        <taxon>Caudoviricetes</taxon>
    </lineage>
</organism>
<keyword evidence="1" id="KW-0812">Transmembrane</keyword>
<evidence type="ECO:0000313" key="2">
    <source>
        <dbReference type="EMBL" id="DAD99251.1"/>
    </source>
</evidence>
<reference evidence="2" key="1">
    <citation type="journal article" date="2021" name="Proc. Natl. Acad. Sci. U.S.A.">
        <title>A Catalog of Tens of Thousands of Viruses from Human Metagenomes Reveals Hidden Associations with Chronic Diseases.</title>
        <authorList>
            <person name="Tisza M.J."/>
            <person name="Buck C.B."/>
        </authorList>
    </citation>
    <scope>NUCLEOTIDE SEQUENCE</scope>
    <source>
        <strain evidence="2">Ctj994</strain>
    </source>
</reference>
<dbReference type="EMBL" id="BK015278">
    <property type="protein sequence ID" value="DAD99251.1"/>
    <property type="molecule type" value="Genomic_DNA"/>
</dbReference>